<evidence type="ECO:0000313" key="3">
    <source>
        <dbReference type="Proteomes" id="UP000270261"/>
    </source>
</evidence>
<dbReference type="NCBIfam" id="NF041023">
    <property type="entry name" value="PP0621_fam"/>
    <property type="match status" value="1"/>
</dbReference>
<feature type="region of interest" description="Disordered" evidence="1">
    <location>
        <begin position="32"/>
        <end position="61"/>
    </location>
</feature>
<evidence type="ECO:0000313" key="2">
    <source>
        <dbReference type="EMBL" id="RRN44754.1"/>
    </source>
</evidence>
<protein>
    <recommendedName>
        <fullName evidence="4">Deaminase</fullName>
    </recommendedName>
</protein>
<accession>A0A3R8MRE7</accession>
<dbReference type="EMBL" id="RRUE01000001">
    <property type="protein sequence ID" value="RRN44754.1"/>
    <property type="molecule type" value="Genomic_DNA"/>
</dbReference>
<reference evidence="2 3" key="1">
    <citation type="submission" date="2018-11" db="EMBL/GenBank/DDBJ databases">
        <title>Genome sequencing of Lautropia sp. KCOM 2505 (= ChDC F240).</title>
        <authorList>
            <person name="Kook J.-K."/>
            <person name="Park S.-N."/>
            <person name="Lim Y.K."/>
        </authorList>
    </citation>
    <scope>NUCLEOTIDE SEQUENCE [LARGE SCALE GENOMIC DNA]</scope>
    <source>
        <strain evidence="2 3">KCOM 2505</strain>
    </source>
</reference>
<sequence>MGKFFFWTLVVCLIVMFLRRQGALARARREMQQRPAGTAGPGGFAGRAGSARGNSADDLATSQNPDVMMSCAVCGVHLPASEAIFAHGHVFCCEEHLAQGRNLRAGQRLE</sequence>
<dbReference type="Proteomes" id="UP000270261">
    <property type="component" value="Unassembled WGS sequence"/>
</dbReference>
<gene>
    <name evidence="2" type="ORF">EHV23_00160</name>
</gene>
<name>A0A3R8MRE7_9BURK</name>
<evidence type="ECO:0000256" key="1">
    <source>
        <dbReference type="SAM" id="MobiDB-lite"/>
    </source>
</evidence>
<proteinExistence type="predicted"/>
<organism evidence="2 3">
    <name type="scientific">Lautropia dentalis</name>
    <dbReference type="NCBI Taxonomy" id="2490857"/>
    <lineage>
        <taxon>Bacteria</taxon>
        <taxon>Pseudomonadati</taxon>
        <taxon>Pseudomonadota</taxon>
        <taxon>Betaproteobacteria</taxon>
        <taxon>Burkholderiales</taxon>
        <taxon>Burkholderiaceae</taxon>
        <taxon>Lautropia</taxon>
    </lineage>
</organism>
<dbReference type="OrthoDB" id="9814432at2"/>
<dbReference type="RefSeq" id="WP_125094169.1">
    <property type="nucleotide sequence ID" value="NZ_RRUE01000001.1"/>
</dbReference>
<keyword evidence="3" id="KW-1185">Reference proteome</keyword>
<comment type="caution">
    <text evidence="2">The sequence shown here is derived from an EMBL/GenBank/DDBJ whole genome shotgun (WGS) entry which is preliminary data.</text>
</comment>
<dbReference type="InterPro" id="IPR049708">
    <property type="entry name" value="PP0621-like"/>
</dbReference>
<dbReference type="AlphaFoldDB" id="A0A3R8MRE7"/>
<feature type="compositionally biased region" description="Low complexity" evidence="1">
    <location>
        <begin position="47"/>
        <end position="56"/>
    </location>
</feature>
<evidence type="ECO:0008006" key="4">
    <source>
        <dbReference type="Google" id="ProtNLM"/>
    </source>
</evidence>